<keyword evidence="3" id="KW-1185">Reference proteome</keyword>
<reference evidence="2 3" key="1">
    <citation type="submission" date="2019-05" db="EMBL/GenBank/DDBJ databases">
        <title>Another draft genome of Portunus trituberculatus and its Hox gene families provides insights of decapod evolution.</title>
        <authorList>
            <person name="Jeong J.-H."/>
            <person name="Song I."/>
            <person name="Kim S."/>
            <person name="Choi T."/>
            <person name="Kim D."/>
            <person name="Ryu S."/>
            <person name="Kim W."/>
        </authorList>
    </citation>
    <scope>NUCLEOTIDE SEQUENCE [LARGE SCALE GENOMIC DNA]</scope>
    <source>
        <tissue evidence="2">Muscle</tissue>
    </source>
</reference>
<gene>
    <name evidence="2" type="ORF">E2C01_090386</name>
</gene>
<evidence type="ECO:0000256" key="1">
    <source>
        <dbReference type="SAM" id="MobiDB-lite"/>
    </source>
</evidence>
<proteinExistence type="predicted"/>
<dbReference type="Proteomes" id="UP000324222">
    <property type="component" value="Unassembled WGS sequence"/>
</dbReference>
<dbReference type="AlphaFoldDB" id="A0A5B7JQ72"/>
<feature type="region of interest" description="Disordered" evidence="1">
    <location>
        <begin position="43"/>
        <end position="72"/>
    </location>
</feature>
<organism evidence="2 3">
    <name type="scientific">Portunus trituberculatus</name>
    <name type="common">Swimming crab</name>
    <name type="synonym">Neptunus trituberculatus</name>
    <dbReference type="NCBI Taxonomy" id="210409"/>
    <lineage>
        <taxon>Eukaryota</taxon>
        <taxon>Metazoa</taxon>
        <taxon>Ecdysozoa</taxon>
        <taxon>Arthropoda</taxon>
        <taxon>Crustacea</taxon>
        <taxon>Multicrustacea</taxon>
        <taxon>Malacostraca</taxon>
        <taxon>Eumalacostraca</taxon>
        <taxon>Eucarida</taxon>
        <taxon>Decapoda</taxon>
        <taxon>Pleocyemata</taxon>
        <taxon>Brachyura</taxon>
        <taxon>Eubrachyura</taxon>
        <taxon>Portunoidea</taxon>
        <taxon>Portunidae</taxon>
        <taxon>Portuninae</taxon>
        <taxon>Portunus</taxon>
    </lineage>
</organism>
<name>A0A5B7JQ72_PORTR</name>
<protein>
    <submittedName>
        <fullName evidence="2">Uncharacterized protein</fullName>
    </submittedName>
</protein>
<accession>A0A5B7JQ72</accession>
<sequence length="72" mass="8068">MDLHQEDEKVRWKKVWRRVSSSATTLVLVYRPASATRACGVVRRAQPQPRRDAGGAEGRGTKHVVSGSVLRR</sequence>
<comment type="caution">
    <text evidence="2">The sequence shown here is derived from an EMBL/GenBank/DDBJ whole genome shotgun (WGS) entry which is preliminary data.</text>
</comment>
<evidence type="ECO:0000313" key="3">
    <source>
        <dbReference type="Proteomes" id="UP000324222"/>
    </source>
</evidence>
<evidence type="ECO:0000313" key="2">
    <source>
        <dbReference type="EMBL" id="MPC95188.1"/>
    </source>
</evidence>
<dbReference type="EMBL" id="VSRR010101270">
    <property type="protein sequence ID" value="MPC95188.1"/>
    <property type="molecule type" value="Genomic_DNA"/>
</dbReference>